<feature type="region of interest" description="Disordered" evidence="4">
    <location>
        <begin position="39"/>
        <end position="64"/>
    </location>
</feature>
<gene>
    <name evidence="7" type="ORF">HPP92_005329</name>
    <name evidence="6" type="ORF">HPP92_005647</name>
</gene>
<protein>
    <recommendedName>
        <fullName evidence="5">VQ domain-containing protein</fullName>
    </recommendedName>
</protein>
<evidence type="ECO:0000256" key="3">
    <source>
        <dbReference type="ARBA" id="ARBA00023242"/>
    </source>
</evidence>
<comment type="subcellular location">
    <subcellularLocation>
        <location evidence="1">Nucleus</location>
    </subcellularLocation>
</comment>
<dbReference type="OrthoDB" id="783357at2759"/>
<sequence length="174" mass="18622">MDKPSATATATSDPPTSPCTPATTYVQTDATSFKELVQRLTGPHDEPASASSTSSQKLSAVRRPAFKLHERRQASRSKLLVLKPLLGSRLATGELGFSPPPGQSPLISPSTQFAALAICDGRPPTAEAQELNEEEEERAIRERRFYLHPSPGSAPRSPGPVLLPLFPLNSPATK</sequence>
<feature type="compositionally biased region" description="Low complexity" evidence="4">
    <location>
        <begin position="149"/>
        <end position="160"/>
    </location>
</feature>
<reference evidence="8 9" key="1">
    <citation type="journal article" date="2020" name="Nat. Food">
        <title>A phased Vanilla planifolia genome enables genetic improvement of flavour and production.</title>
        <authorList>
            <person name="Hasing T."/>
            <person name="Tang H."/>
            <person name="Brym M."/>
            <person name="Khazi F."/>
            <person name="Huang T."/>
            <person name="Chambers A.H."/>
        </authorList>
    </citation>
    <scope>NUCLEOTIDE SEQUENCE [LARGE SCALE GENOMIC DNA]</scope>
    <source>
        <tissue evidence="6">Leaf</tissue>
    </source>
</reference>
<feature type="domain" description="VQ" evidence="5">
    <location>
        <begin position="20"/>
        <end position="45"/>
    </location>
</feature>
<keyword evidence="3" id="KW-0539">Nucleus</keyword>
<feature type="region of interest" description="Disordered" evidence="4">
    <location>
        <begin position="147"/>
        <end position="174"/>
    </location>
</feature>
<dbReference type="AlphaFoldDB" id="A0A835V993"/>
<evidence type="ECO:0000313" key="8">
    <source>
        <dbReference type="Proteomes" id="UP000636800"/>
    </source>
</evidence>
<organism evidence="6 8">
    <name type="scientific">Vanilla planifolia</name>
    <name type="common">Vanilla</name>
    <dbReference type="NCBI Taxonomy" id="51239"/>
    <lineage>
        <taxon>Eukaryota</taxon>
        <taxon>Viridiplantae</taxon>
        <taxon>Streptophyta</taxon>
        <taxon>Embryophyta</taxon>
        <taxon>Tracheophyta</taxon>
        <taxon>Spermatophyta</taxon>
        <taxon>Magnoliopsida</taxon>
        <taxon>Liliopsida</taxon>
        <taxon>Asparagales</taxon>
        <taxon>Orchidaceae</taxon>
        <taxon>Vanilloideae</taxon>
        <taxon>Vanilleae</taxon>
        <taxon>Vanilla</taxon>
    </lineage>
</organism>
<dbReference type="Proteomes" id="UP000636800">
    <property type="component" value="Chromosome 2"/>
</dbReference>
<keyword evidence="2" id="KW-0597">Phosphoprotein</keyword>
<evidence type="ECO:0000259" key="5">
    <source>
        <dbReference type="Pfam" id="PF05678"/>
    </source>
</evidence>
<dbReference type="EMBL" id="JADCNM010000002">
    <property type="protein sequence ID" value="KAG0494335.1"/>
    <property type="molecule type" value="Genomic_DNA"/>
</dbReference>
<evidence type="ECO:0000313" key="6">
    <source>
        <dbReference type="EMBL" id="KAG0492249.1"/>
    </source>
</evidence>
<evidence type="ECO:0000256" key="2">
    <source>
        <dbReference type="ARBA" id="ARBA00022553"/>
    </source>
</evidence>
<evidence type="ECO:0000256" key="1">
    <source>
        <dbReference type="ARBA" id="ARBA00004123"/>
    </source>
</evidence>
<evidence type="ECO:0000313" key="7">
    <source>
        <dbReference type="EMBL" id="KAG0494335.1"/>
    </source>
</evidence>
<dbReference type="GO" id="GO:0005634">
    <property type="term" value="C:nucleus"/>
    <property type="evidence" value="ECO:0007669"/>
    <property type="project" value="UniProtKB-SubCell"/>
</dbReference>
<comment type="caution">
    <text evidence="6">The sequence shown here is derived from an EMBL/GenBank/DDBJ whole genome shotgun (WGS) entry which is preliminary data.</text>
</comment>
<dbReference type="PANTHER" id="PTHR33402">
    <property type="entry name" value="VQ MOTIF-CONTAINING PROTEIN 11-LIKE"/>
    <property type="match status" value="1"/>
</dbReference>
<evidence type="ECO:0000256" key="4">
    <source>
        <dbReference type="SAM" id="MobiDB-lite"/>
    </source>
</evidence>
<dbReference type="EMBL" id="JADCNL010000002">
    <property type="protein sequence ID" value="KAG0492249.1"/>
    <property type="molecule type" value="Genomic_DNA"/>
</dbReference>
<dbReference type="Proteomes" id="UP000639772">
    <property type="component" value="Unassembled WGS sequence"/>
</dbReference>
<dbReference type="PANTHER" id="PTHR33402:SF22">
    <property type="entry name" value="VQ MOTIF-CONTAINING PROTEIN 31"/>
    <property type="match status" value="1"/>
</dbReference>
<keyword evidence="8" id="KW-1185">Reference proteome</keyword>
<dbReference type="InterPro" id="IPR039611">
    <property type="entry name" value="VQ_4/11/13/19/31/33"/>
</dbReference>
<name>A0A835V993_VANPL</name>
<dbReference type="InterPro" id="IPR008889">
    <property type="entry name" value="VQ"/>
</dbReference>
<evidence type="ECO:0000313" key="9">
    <source>
        <dbReference type="Proteomes" id="UP000639772"/>
    </source>
</evidence>
<feature type="region of interest" description="Disordered" evidence="4">
    <location>
        <begin position="1"/>
        <end position="23"/>
    </location>
</feature>
<feature type="compositionally biased region" description="Low complexity" evidence="4">
    <location>
        <begin position="48"/>
        <end position="59"/>
    </location>
</feature>
<accession>A0A835V993</accession>
<proteinExistence type="predicted"/>
<dbReference type="Pfam" id="PF05678">
    <property type="entry name" value="VQ"/>
    <property type="match status" value="1"/>
</dbReference>